<dbReference type="InterPro" id="IPR036396">
    <property type="entry name" value="Cyt_P450_sf"/>
</dbReference>
<accession>A0A068VFV5</accession>
<comment type="cofactor">
    <cofactor evidence="11">
        <name>heme</name>
        <dbReference type="ChEBI" id="CHEBI:30413"/>
    </cofactor>
</comment>
<dbReference type="GO" id="GO:0016705">
    <property type="term" value="F:oxidoreductase activity, acting on paired donors, with incorporation or reduction of molecular oxygen"/>
    <property type="evidence" value="ECO:0007669"/>
    <property type="project" value="InterPro"/>
</dbReference>
<dbReference type="Pfam" id="PF00067">
    <property type="entry name" value="p450"/>
    <property type="match status" value="1"/>
</dbReference>
<organism evidence="14 15">
    <name type="scientific">Coffea canephora</name>
    <name type="common">Robusta coffee</name>
    <dbReference type="NCBI Taxonomy" id="49390"/>
    <lineage>
        <taxon>Eukaryota</taxon>
        <taxon>Viridiplantae</taxon>
        <taxon>Streptophyta</taxon>
        <taxon>Embryophyta</taxon>
        <taxon>Tracheophyta</taxon>
        <taxon>Spermatophyta</taxon>
        <taxon>Magnoliopsida</taxon>
        <taxon>eudicotyledons</taxon>
        <taxon>Gunneridae</taxon>
        <taxon>Pentapetalae</taxon>
        <taxon>asterids</taxon>
        <taxon>lamiids</taxon>
        <taxon>Gentianales</taxon>
        <taxon>Rubiaceae</taxon>
        <taxon>Ixoroideae</taxon>
        <taxon>Gardenieae complex</taxon>
        <taxon>Bertiereae - Coffeeae clade</taxon>
        <taxon>Coffeeae</taxon>
        <taxon>Coffea</taxon>
    </lineage>
</organism>
<keyword evidence="5 11" id="KW-0479">Metal-binding</keyword>
<keyword evidence="8 11" id="KW-0408">Iron</keyword>
<dbReference type="OrthoDB" id="1470350at2759"/>
<dbReference type="GO" id="GO:0020037">
    <property type="term" value="F:heme binding"/>
    <property type="evidence" value="ECO:0007669"/>
    <property type="project" value="InterPro"/>
</dbReference>
<comment type="similarity">
    <text evidence="2 12">Belongs to the cytochrome P450 family.</text>
</comment>
<evidence type="ECO:0000256" key="13">
    <source>
        <dbReference type="SAM" id="Phobius"/>
    </source>
</evidence>
<dbReference type="PROSITE" id="PS00086">
    <property type="entry name" value="CYTOCHROME_P450"/>
    <property type="match status" value="1"/>
</dbReference>
<dbReference type="GO" id="GO:0004497">
    <property type="term" value="F:monooxygenase activity"/>
    <property type="evidence" value="ECO:0007669"/>
    <property type="project" value="UniProtKB-KW"/>
</dbReference>
<feature type="binding site" description="axial binding residue" evidence="11">
    <location>
        <position position="462"/>
    </location>
    <ligand>
        <name>heme</name>
        <dbReference type="ChEBI" id="CHEBI:30413"/>
    </ligand>
    <ligandPart>
        <name>Fe</name>
        <dbReference type="ChEBI" id="CHEBI:18248"/>
    </ligandPart>
</feature>
<dbReference type="GO" id="GO:0009820">
    <property type="term" value="P:alkaloid metabolic process"/>
    <property type="evidence" value="ECO:0007669"/>
    <property type="project" value="UniProtKB-ARBA"/>
</dbReference>
<dbReference type="GO" id="GO:0005506">
    <property type="term" value="F:iron ion binding"/>
    <property type="evidence" value="ECO:0007669"/>
    <property type="project" value="InterPro"/>
</dbReference>
<dbReference type="SUPFAM" id="SSF48264">
    <property type="entry name" value="Cytochrome P450"/>
    <property type="match status" value="1"/>
</dbReference>
<gene>
    <name evidence="14" type="ORF">GSCOC_T00000138001</name>
</gene>
<dbReference type="GO" id="GO:0009753">
    <property type="term" value="P:response to jasmonic acid"/>
    <property type="evidence" value="ECO:0007669"/>
    <property type="project" value="UniProtKB-ARBA"/>
</dbReference>
<keyword evidence="10 13" id="KW-0472">Membrane</keyword>
<dbReference type="FunFam" id="1.10.630.10:FF:000029">
    <property type="entry name" value="Cytochrome P450 734A1"/>
    <property type="match status" value="1"/>
</dbReference>
<dbReference type="Gramene" id="CDP19601">
    <property type="protein sequence ID" value="CDP19601"/>
    <property type="gene ID" value="GSCOC_T00000138001"/>
</dbReference>
<dbReference type="PANTHER" id="PTHR24282:SF255">
    <property type="entry name" value="CYTOCHROME P450 72A11-RELATED"/>
    <property type="match status" value="1"/>
</dbReference>
<comment type="subcellular location">
    <subcellularLocation>
        <location evidence="1">Membrane</location>
    </subcellularLocation>
</comment>
<keyword evidence="4 13" id="KW-0812">Transmembrane</keyword>
<dbReference type="AlphaFoldDB" id="A0A068VFV5"/>
<keyword evidence="9 12" id="KW-0503">Monooxygenase</keyword>
<evidence type="ECO:0000256" key="4">
    <source>
        <dbReference type="ARBA" id="ARBA00022692"/>
    </source>
</evidence>
<sequence>MDFFYSLIGVSSVIVLLIGAWRFLNWAWITPKKMEKRLRRQGLQGNSYRFLFGDTRDMGRMLEEAKSKPISLTDDIFPRIMPLINETMQHKGKNSFFWLGPRPAMVILDPEQVKEVFTKNFTYQKPRANPISKLLALGLASLDTEKWAKHRRLLNPAFHVEKLKYMVPAFYLSCNEMLSKWENLAPAEGSFELDVWPYLQIFTSDVISRTAFGSNYEKGRRIFELQSEQALYFEQVMQSIYLPGWSFVPTKRNKRMQKIFKEVNSLVMGIINERLKEIQTGEATSDDLLGILLESNLNEIRQHGNKNGLSLEEVIEECKLFYLAGQETTSGLLVWTLILLSQHFDWQARARDEVLQVFDNNEPDISKLNHLKIVTMILNEVLRLYPPAANFFRMNPEETKLGDLSLPEGMFIFVAPILLQQDKDLWGDDAKEFKPERFSEGVSKATKGNLSFFPFGWGPRTCIGQNFAMLEAKMALALILRRFSWELSPSYAHAPQVVLTLQPQYGAQLILKKL</sequence>
<dbReference type="FunCoup" id="A0A068VFV5">
    <property type="interactions" value="728"/>
</dbReference>
<evidence type="ECO:0000256" key="9">
    <source>
        <dbReference type="ARBA" id="ARBA00023033"/>
    </source>
</evidence>
<evidence type="ECO:0000256" key="7">
    <source>
        <dbReference type="ARBA" id="ARBA00023002"/>
    </source>
</evidence>
<dbReference type="Gene3D" id="1.10.630.10">
    <property type="entry name" value="Cytochrome P450"/>
    <property type="match status" value="1"/>
</dbReference>
<evidence type="ECO:0000256" key="12">
    <source>
        <dbReference type="RuleBase" id="RU000461"/>
    </source>
</evidence>
<keyword evidence="6 13" id="KW-1133">Transmembrane helix</keyword>
<dbReference type="GO" id="GO:0016020">
    <property type="term" value="C:membrane"/>
    <property type="evidence" value="ECO:0007669"/>
    <property type="project" value="UniProtKB-SubCell"/>
</dbReference>
<dbReference type="InParanoid" id="A0A068VFV5"/>
<dbReference type="PRINTS" id="PR00463">
    <property type="entry name" value="EP450I"/>
</dbReference>
<reference evidence="15" key="1">
    <citation type="journal article" date="2014" name="Science">
        <title>The coffee genome provides insight into the convergent evolution of caffeine biosynthesis.</title>
        <authorList>
            <person name="Denoeud F."/>
            <person name="Carretero-Paulet L."/>
            <person name="Dereeper A."/>
            <person name="Droc G."/>
            <person name="Guyot R."/>
            <person name="Pietrella M."/>
            <person name="Zheng C."/>
            <person name="Alberti A."/>
            <person name="Anthony F."/>
            <person name="Aprea G."/>
            <person name="Aury J.M."/>
            <person name="Bento P."/>
            <person name="Bernard M."/>
            <person name="Bocs S."/>
            <person name="Campa C."/>
            <person name="Cenci A."/>
            <person name="Combes M.C."/>
            <person name="Crouzillat D."/>
            <person name="Da Silva C."/>
            <person name="Daddiego L."/>
            <person name="De Bellis F."/>
            <person name="Dussert S."/>
            <person name="Garsmeur O."/>
            <person name="Gayraud T."/>
            <person name="Guignon V."/>
            <person name="Jahn K."/>
            <person name="Jamilloux V."/>
            <person name="Joet T."/>
            <person name="Labadie K."/>
            <person name="Lan T."/>
            <person name="Leclercq J."/>
            <person name="Lepelley M."/>
            <person name="Leroy T."/>
            <person name="Li L.T."/>
            <person name="Librado P."/>
            <person name="Lopez L."/>
            <person name="Munoz A."/>
            <person name="Noel B."/>
            <person name="Pallavicini A."/>
            <person name="Perrotta G."/>
            <person name="Poncet V."/>
            <person name="Pot D."/>
            <person name="Priyono X."/>
            <person name="Rigoreau M."/>
            <person name="Rouard M."/>
            <person name="Rozas J."/>
            <person name="Tranchant-Dubreuil C."/>
            <person name="VanBuren R."/>
            <person name="Zhang Q."/>
            <person name="Andrade A.C."/>
            <person name="Argout X."/>
            <person name="Bertrand B."/>
            <person name="de Kochko A."/>
            <person name="Graziosi G."/>
            <person name="Henry R.J."/>
            <person name="Jayarama X."/>
            <person name="Ming R."/>
            <person name="Nagai C."/>
            <person name="Rounsley S."/>
            <person name="Sankoff D."/>
            <person name="Giuliano G."/>
            <person name="Albert V.A."/>
            <person name="Wincker P."/>
            <person name="Lashermes P."/>
        </authorList>
    </citation>
    <scope>NUCLEOTIDE SEQUENCE [LARGE SCALE GENOMIC DNA]</scope>
    <source>
        <strain evidence="15">cv. DH200-94</strain>
    </source>
</reference>
<evidence type="ECO:0000313" key="14">
    <source>
        <dbReference type="EMBL" id="CDP19601.1"/>
    </source>
</evidence>
<evidence type="ECO:0000256" key="1">
    <source>
        <dbReference type="ARBA" id="ARBA00004370"/>
    </source>
</evidence>
<dbReference type="PhylomeDB" id="A0A068VFV5"/>
<keyword evidence="7 12" id="KW-0560">Oxidoreductase</keyword>
<keyword evidence="15" id="KW-1185">Reference proteome</keyword>
<proteinExistence type="inferred from homology"/>
<keyword evidence="3 11" id="KW-0349">Heme</keyword>
<evidence type="ECO:0000313" key="15">
    <source>
        <dbReference type="Proteomes" id="UP000295252"/>
    </source>
</evidence>
<dbReference type="InterPro" id="IPR017972">
    <property type="entry name" value="Cyt_P450_CS"/>
</dbReference>
<evidence type="ECO:0000256" key="11">
    <source>
        <dbReference type="PIRSR" id="PIRSR602401-1"/>
    </source>
</evidence>
<dbReference type="PANTHER" id="PTHR24282">
    <property type="entry name" value="CYTOCHROME P450 FAMILY MEMBER"/>
    <property type="match status" value="1"/>
</dbReference>
<feature type="transmembrane region" description="Helical" evidence="13">
    <location>
        <begin position="6"/>
        <end position="29"/>
    </location>
</feature>
<evidence type="ECO:0000256" key="2">
    <source>
        <dbReference type="ARBA" id="ARBA00010617"/>
    </source>
</evidence>
<dbReference type="PRINTS" id="PR00385">
    <property type="entry name" value="P450"/>
</dbReference>
<dbReference type="Proteomes" id="UP000295252">
    <property type="component" value="Unassembled WGS sequence"/>
</dbReference>
<dbReference type="InterPro" id="IPR050665">
    <property type="entry name" value="Cytochrome_P450_Monooxygen"/>
</dbReference>
<dbReference type="STRING" id="49390.A0A068VFV5"/>
<evidence type="ECO:0000256" key="5">
    <source>
        <dbReference type="ARBA" id="ARBA00022723"/>
    </source>
</evidence>
<dbReference type="EMBL" id="HG739650">
    <property type="protein sequence ID" value="CDP19601.1"/>
    <property type="molecule type" value="Genomic_DNA"/>
</dbReference>
<evidence type="ECO:0000256" key="3">
    <source>
        <dbReference type="ARBA" id="ARBA00022617"/>
    </source>
</evidence>
<dbReference type="CDD" id="cd20642">
    <property type="entry name" value="CYP72"/>
    <property type="match status" value="1"/>
</dbReference>
<evidence type="ECO:0000256" key="8">
    <source>
        <dbReference type="ARBA" id="ARBA00023004"/>
    </source>
</evidence>
<dbReference type="InterPro" id="IPR001128">
    <property type="entry name" value="Cyt_P450"/>
</dbReference>
<dbReference type="InterPro" id="IPR002401">
    <property type="entry name" value="Cyt_P450_E_grp-I"/>
</dbReference>
<evidence type="ECO:0000256" key="6">
    <source>
        <dbReference type="ARBA" id="ARBA00022989"/>
    </source>
</evidence>
<name>A0A068VFV5_COFCA</name>
<protein>
    <submittedName>
        <fullName evidence="14">DH200=94 genomic scaffold, scaffold_566</fullName>
    </submittedName>
</protein>
<evidence type="ECO:0000256" key="10">
    <source>
        <dbReference type="ARBA" id="ARBA00023136"/>
    </source>
</evidence>
<dbReference type="OMA" id="ELYPMMW"/>